<feature type="signal peptide" evidence="1">
    <location>
        <begin position="1"/>
        <end position="21"/>
    </location>
</feature>
<accession>A0A1Z4LRX2</accession>
<dbReference type="OrthoDB" id="516954at2"/>
<evidence type="ECO:0000313" key="2">
    <source>
        <dbReference type="EMBL" id="BAY83924.1"/>
    </source>
</evidence>
<dbReference type="AlphaFoldDB" id="A0A1Z4LRX2"/>
<evidence type="ECO:0000256" key="1">
    <source>
        <dbReference type="SAM" id="SignalP"/>
    </source>
</evidence>
<protein>
    <submittedName>
        <fullName evidence="2">Uncharacterized protein</fullName>
    </submittedName>
</protein>
<feature type="chain" id="PRO_5012644957" evidence="1">
    <location>
        <begin position="22"/>
        <end position="77"/>
    </location>
</feature>
<gene>
    <name evidence="2" type="ORF">NIES267_34180</name>
</gene>
<evidence type="ECO:0000313" key="3">
    <source>
        <dbReference type="Proteomes" id="UP000218418"/>
    </source>
</evidence>
<name>A0A1Z4LRX2_9CYAN</name>
<dbReference type="Proteomes" id="UP000218418">
    <property type="component" value="Chromosome"/>
</dbReference>
<sequence>MLTKVFAGIAVLMALWSVSDAYTQKSAFVLREEKQTNFSPRRRTSLSGSYGSNGTWIFVPGRSSYGSFQGGGPGSGK</sequence>
<dbReference type="EMBL" id="AP018227">
    <property type="protein sequence ID" value="BAY83924.1"/>
    <property type="molecule type" value="Genomic_DNA"/>
</dbReference>
<proteinExistence type="predicted"/>
<keyword evidence="1" id="KW-0732">Signal</keyword>
<organism evidence="2 3">
    <name type="scientific">Calothrix parasitica NIES-267</name>
    <dbReference type="NCBI Taxonomy" id="1973488"/>
    <lineage>
        <taxon>Bacteria</taxon>
        <taxon>Bacillati</taxon>
        <taxon>Cyanobacteriota</taxon>
        <taxon>Cyanophyceae</taxon>
        <taxon>Nostocales</taxon>
        <taxon>Calotrichaceae</taxon>
        <taxon>Calothrix</taxon>
    </lineage>
</organism>
<reference evidence="2 3" key="1">
    <citation type="submission" date="2017-06" db="EMBL/GenBank/DDBJ databases">
        <title>Genome sequencing of cyanobaciteial culture collection at National Institute for Environmental Studies (NIES).</title>
        <authorList>
            <person name="Hirose Y."/>
            <person name="Shimura Y."/>
            <person name="Fujisawa T."/>
            <person name="Nakamura Y."/>
            <person name="Kawachi M."/>
        </authorList>
    </citation>
    <scope>NUCLEOTIDE SEQUENCE [LARGE SCALE GENOMIC DNA]</scope>
    <source>
        <strain evidence="2 3">NIES-267</strain>
    </source>
</reference>
<keyword evidence="3" id="KW-1185">Reference proteome</keyword>